<dbReference type="SMART" id="SM00633">
    <property type="entry name" value="Glyco_10"/>
    <property type="match status" value="1"/>
</dbReference>
<dbReference type="GO" id="GO:0045493">
    <property type="term" value="P:xylan catabolic process"/>
    <property type="evidence" value="ECO:0007669"/>
    <property type="project" value="UniProtKB-KW"/>
</dbReference>
<dbReference type="Pfam" id="PF00331">
    <property type="entry name" value="Glyco_hydro_10"/>
    <property type="match status" value="1"/>
</dbReference>
<dbReference type="InterPro" id="IPR001000">
    <property type="entry name" value="GH10_dom"/>
</dbReference>
<geneLocation type="plasmid" evidence="11 12">
    <name>pRt1078</name>
</geneLocation>
<dbReference type="PRINTS" id="PR00134">
    <property type="entry name" value="GLHYDRLASE10"/>
</dbReference>
<dbReference type="SUPFAM" id="SSF51445">
    <property type="entry name" value="(Trans)glycosidases"/>
    <property type="match status" value="1"/>
</dbReference>
<dbReference type="AlphaFoldDB" id="A0AAF1K8P5"/>
<keyword evidence="3" id="KW-0858">Xylan degradation</keyword>
<evidence type="ECO:0000256" key="8">
    <source>
        <dbReference type="ARBA" id="ARBA00023326"/>
    </source>
</evidence>
<evidence type="ECO:0000313" key="11">
    <source>
        <dbReference type="EMBL" id="WFR97739.1"/>
    </source>
</evidence>
<dbReference type="Gene3D" id="3.20.20.80">
    <property type="entry name" value="Glycosidases"/>
    <property type="match status" value="1"/>
</dbReference>
<gene>
    <name evidence="11" type="ORF">PR017_21465</name>
</gene>
<dbReference type="PROSITE" id="PS51760">
    <property type="entry name" value="GH10_2"/>
    <property type="match status" value="1"/>
</dbReference>
<dbReference type="EMBL" id="CP117256">
    <property type="protein sequence ID" value="WFR97739.1"/>
    <property type="molecule type" value="Genomic_DNA"/>
</dbReference>
<dbReference type="InterPro" id="IPR017853">
    <property type="entry name" value="GH"/>
</dbReference>
<dbReference type="InterPro" id="IPR044846">
    <property type="entry name" value="GH10"/>
</dbReference>
<evidence type="ECO:0000256" key="9">
    <source>
        <dbReference type="RuleBase" id="RU361174"/>
    </source>
</evidence>
<name>A0AAF1K8P5_9HYPH</name>
<dbReference type="Proteomes" id="UP000249499">
    <property type="component" value="Plasmid pRt1078"/>
</dbReference>
<dbReference type="RefSeq" id="WP_133255616.1">
    <property type="nucleotide sequence ID" value="NZ_CP117256.1"/>
</dbReference>
<keyword evidence="12" id="KW-1185">Reference proteome</keyword>
<keyword evidence="8 9" id="KW-0624">Polysaccharide degradation</keyword>
<dbReference type="PANTHER" id="PTHR31490:SF88">
    <property type="entry name" value="BETA-XYLANASE"/>
    <property type="match status" value="1"/>
</dbReference>
<evidence type="ECO:0000313" key="12">
    <source>
        <dbReference type="Proteomes" id="UP000249499"/>
    </source>
</evidence>
<sequence length="387" mass="42935">MSNTKKTVVGKKLKRRTFLAAAGASLVSNRLLASDKPLAAPRDGLRTLAAKKNLLYGCAVSSINLAKDKSLAAATAAEAGILVPEFEMKRKYIETVPGAYTFEAIDEIVAFAETNNQDVRGHPLVWHSENPTWLAAGLETASSLPKREALLVDYISNVIGRYAGRFHSWDVVNEAIEPRDGEKNGLRKNSIWYQNFGEDYIALSFHAAKAADPHALLVLNDYGVEAAPIWHSNRRTAVLSLLERMKTKNVPIECLGIQGHLWPYADRFDERVFSNFLDDVSALGLKIMITEMDVSDKAGPSDVSQRDAFVAHATKPFLDVALSKNATIGALTWGLSDRYSWHSVYEKYRRTDGQISRVLPLDADMKRKPMWQSIASSFEEAEPRSPI</sequence>
<reference evidence="12" key="2">
    <citation type="journal article" date="2023" name="MicrobiologyOpen">
        <title>Genomics of the tumorigenes clade of the family Rhizobiaceae and description of Rhizobium rhododendri sp. nov.</title>
        <authorList>
            <person name="Kuzmanovic N."/>
            <person name="diCenzo G.C."/>
            <person name="Bunk B."/>
            <person name="Sproeer C."/>
            <person name="Fruehling A."/>
            <person name="Neumann-Schaal M."/>
            <person name="Overmann J."/>
            <person name="Smalla K."/>
        </authorList>
    </citation>
    <scope>NUCLEOTIDE SEQUENCE [LARGE SCALE GENOMIC DNA]</scope>
    <source>
        <strain evidence="12">1078</strain>
        <plasmid evidence="12">pRt1078</plasmid>
    </source>
</reference>
<comment type="similarity">
    <text evidence="2 9">Belongs to the glycosyl hydrolase 10 (cellulase F) family.</text>
</comment>
<keyword evidence="7 9" id="KW-0326">Glycosidase</keyword>
<comment type="catalytic activity">
    <reaction evidence="1 9">
        <text>Endohydrolysis of (1-&gt;4)-beta-D-xylosidic linkages in xylans.</text>
        <dbReference type="EC" id="3.2.1.8"/>
    </reaction>
</comment>
<dbReference type="KEGG" id="rtu:PR017_21465"/>
<evidence type="ECO:0000256" key="3">
    <source>
        <dbReference type="ARBA" id="ARBA00022651"/>
    </source>
</evidence>
<evidence type="ECO:0000256" key="4">
    <source>
        <dbReference type="ARBA" id="ARBA00022729"/>
    </source>
</evidence>
<keyword evidence="5 9" id="KW-0378">Hydrolase</keyword>
<keyword evidence="4" id="KW-0732">Signal</keyword>
<evidence type="ECO:0000259" key="10">
    <source>
        <dbReference type="PROSITE" id="PS51760"/>
    </source>
</evidence>
<dbReference type="PANTHER" id="PTHR31490">
    <property type="entry name" value="GLYCOSYL HYDROLASE"/>
    <property type="match status" value="1"/>
</dbReference>
<evidence type="ECO:0000256" key="2">
    <source>
        <dbReference type="ARBA" id="ARBA00007495"/>
    </source>
</evidence>
<evidence type="ECO:0000256" key="1">
    <source>
        <dbReference type="ARBA" id="ARBA00000681"/>
    </source>
</evidence>
<keyword evidence="6 9" id="KW-0119">Carbohydrate metabolism</keyword>
<organism evidence="11 12">
    <name type="scientific">Rhizobium tumorigenes</name>
    <dbReference type="NCBI Taxonomy" id="2041385"/>
    <lineage>
        <taxon>Bacteria</taxon>
        <taxon>Pseudomonadati</taxon>
        <taxon>Pseudomonadota</taxon>
        <taxon>Alphaproteobacteria</taxon>
        <taxon>Hyphomicrobiales</taxon>
        <taxon>Rhizobiaceae</taxon>
        <taxon>Rhizobium/Agrobacterium group</taxon>
        <taxon>Rhizobium</taxon>
    </lineage>
</organism>
<keyword evidence="11" id="KW-0614">Plasmid</keyword>
<evidence type="ECO:0000256" key="6">
    <source>
        <dbReference type="ARBA" id="ARBA00023277"/>
    </source>
</evidence>
<evidence type="ECO:0000256" key="5">
    <source>
        <dbReference type="ARBA" id="ARBA00022801"/>
    </source>
</evidence>
<accession>A0AAF1K8P5</accession>
<feature type="domain" description="GH10" evidence="10">
    <location>
        <begin position="39"/>
        <end position="377"/>
    </location>
</feature>
<reference evidence="11 12" key="1">
    <citation type="journal article" date="2018" name="Sci. Rep.">
        <title>Rhizobium tumorigenes sp. nov., a novel plant tumorigenic bacterium isolated from cane gall tumors on thornless blackberry.</title>
        <authorList>
            <person name="Kuzmanovi N."/>
            <person name="Smalla K."/>
            <person name="Gronow S."/>
            <person name="PuBawska J."/>
        </authorList>
    </citation>
    <scope>NUCLEOTIDE SEQUENCE [LARGE SCALE GENOMIC DNA]</scope>
    <source>
        <strain evidence="11 12">1078</strain>
    </source>
</reference>
<evidence type="ECO:0000256" key="7">
    <source>
        <dbReference type="ARBA" id="ARBA00023295"/>
    </source>
</evidence>
<proteinExistence type="inferred from homology"/>
<dbReference type="EC" id="3.2.1.8" evidence="9"/>
<protein>
    <recommendedName>
        <fullName evidence="9">Beta-xylanase</fullName>
        <ecNumber evidence="9">3.2.1.8</ecNumber>
    </recommendedName>
</protein>
<dbReference type="GO" id="GO:0031176">
    <property type="term" value="F:endo-1,4-beta-xylanase activity"/>
    <property type="evidence" value="ECO:0007669"/>
    <property type="project" value="UniProtKB-EC"/>
</dbReference>